<protein>
    <submittedName>
        <fullName evidence="1">Uncharacterized protein</fullName>
    </submittedName>
</protein>
<reference evidence="1 2" key="1">
    <citation type="submission" date="2020-08" db="EMBL/GenBank/DDBJ databases">
        <title>Draft genome sequencing of an Anaerocolumna strain isolated from anoxic soil subjected to BSD treatment.</title>
        <authorList>
            <person name="Uek A."/>
            <person name="Tonouchi A."/>
        </authorList>
    </citation>
    <scope>NUCLEOTIDE SEQUENCE [LARGE SCALE GENOMIC DNA]</scope>
    <source>
        <strain evidence="1 2">CTTW</strain>
    </source>
</reference>
<dbReference type="EMBL" id="AP023368">
    <property type="protein sequence ID" value="BCK01694.1"/>
    <property type="molecule type" value="Genomic_DNA"/>
</dbReference>
<name>A0A7M3SAS6_9FIRM</name>
<dbReference type="AlphaFoldDB" id="A0A7M3SAS6"/>
<proteinExistence type="predicted"/>
<gene>
    <name evidence="1" type="ORF">bsdcttw_47340</name>
</gene>
<reference evidence="1 2" key="2">
    <citation type="submission" date="2020-08" db="EMBL/GenBank/DDBJ databases">
        <authorList>
            <person name="Ueki A."/>
            <person name="Tonouchi A."/>
        </authorList>
    </citation>
    <scope>NUCLEOTIDE SEQUENCE [LARGE SCALE GENOMIC DNA]</scope>
    <source>
        <strain evidence="1 2">CTTW</strain>
    </source>
</reference>
<keyword evidence="2" id="KW-1185">Reference proteome</keyword>
<evidence type="ECO:0000313" key="2">
    <source>
        <dbReference type="Proteomes" id="UP000515703"/>
    </source>
</evidence>
<accession>A0A7M3SAS6</accession>
<dbReference type="Proteomes" id="UP000515703">
    <property type="component" value="Chromosome"/>
</dbReference>
<sequence>MLLENTLCRLFLKERTMRLTNQHAEINKTAPLFIQIAHQYCL</sequence>
<dbReference type="KEGG" id="acht:bsdcttw_47340"/>
<evidence type="ECO:0000313" key="1">
    <source>
        <dbReference type="EMBL" id="BCK01694.1"/>
    </source>
</evidence>
<organism evidence="1 2">
    <name type="scientific">Anaerocolumna chitinilytica</name>
    <dbReference type="NCBI Taxonomy" id="1727145"/>
    <lineage>
        <taxon>Bacteria</taxon>
        <taxon>Bacillati</taxon>
        <taxon>Bacillota</taxon>
        <taxon>Clostridia</taxon>
        <taxon>Lachnospirales</taxon>
        <taxon>Lachnospiraceae</taxon>
        <taxon>Anaerocolumna</taxon>
    </lineage>
</organism>